<organism evidence="1 2">
    <name type="scientific">Corynascus novoguineensis</name>
    <dbReference type="NCBI Taxonomy" id="1126955"/>
    <lineage>
        <taxon>Eukaryota</taxon>
        <taxon>Fungi</taxon>
        <taxon>Dikarya</taxon>
        <taxon>Ascomycota</taxon>
        <taxon>Pezizomycotina</taxon>
        <taxon>Sordariomycetes</taxon>
        <taxon>Sordariomycetidae</taxon>
        <taxon>Sordariales</taxon>
        <taxon>Chaetomiaceae</taxon>
        <taxon>Corynascus</taxon>
    </lineage>
</organism>
<name>A0AAN7HKR3_9PEZI</name>
<sequence>DMLFGDDIEPSKIRRVLPQPGVPTTVDSEPLLQSKYVCFYWLRHISAGEQLSSALVELPSASEPVDNYLDFHAVEVANEDYNVRSIAAVLADEALLAEE</sequence>
<feature type="non-terminal residue" evidence="1">
    <location>
        <position position="1"/>
    </location>
</feature>
<dbReference type="AlphaFoldDB" id="A0AAN7HKR3"/>
<gene>
    <name evidence="1" type="ORF">C7999DRAFT_12956</name>
</gene>
<dbReference type="Proteomes" id="UP001303647">
    <property type="component" value="Unassembled WGS sequence"/>
</dbReference>
<evidence type="ECO:0000313" key="2">
    <source>
        <dbReference type="Proteomes" id="UP001303647"/>
    </source>
</evidence>
<reference evidence="1" key="1">
    <citation type="journal article" date="2023" name="Mol. Phylogenet. Evol.">
        <title>Genome-scale phylogeny and comparative genomics of the fungal order Sordariales.</title>
        <authorList>
            <person name="Hensen N."/>
            <person name="Bonometti L."/>
            <person name="Westerberg I."/>
            <person name="Brannstrom I.O."/>
            <person name="Guillou S."/>
            <person name="Cros-Aarteil S."/>
            <person name="Calhoun S."/>
            <person name="Haridas S."/>
            <person name="Kuo A."/>
            <person name="Mondo S."/>
            <person name="Pangilinan J."/>
            <person name="Riley R."/>
            <person name="LaButti K."/>
            <person name="Andreopoulos B."/>
            <person name="Lipzen A."/>
            <person name="Chen C."/>
            <person name="Yan M."/>
            <person name="Daum C."/>
            <person name="Ng V."/>
            <person name="Clum A."/>
            <person name="Steindorff A."/>
            <person name="Ohm R.A."/>
            <person name="Martin F."/>
            <person name="Silar P."/>
            <person name="Natvig D.O."/>
            <person name="Lalanne C."/>
            <person name="Gautier V."/>
            <person name="Ament-Velasquez S.L."/>
            <person name="Kruys A."/>
            <person name="Hutchinson M.I."/>
            <person name="Powell A.J."/>
            <person name="Barry K."/>
            <person name="Miller A.N."/>
            <person name="Grigoriev I.V."/>
            <person name="Debuchy R."/>
            <person name="Gladieux P."/>
            <person name="Hiltunen Thoren M."/>
            <person name="Johannesson H."/>
        </authorList>
    </citation>
    <scope>NUCLEOTIDE SEQUENCE</scope>
    <source>
        <strain evidence="1">CBS 359.72</strain>
    </source>
</reference>
<keyword evidence="2" id="KW-1185">Reference proteome</keyword>
<reference evidence="1" key="2">
    <citation type="submission" date="2023-05" db="EMBL/GenBank/DDBJ databases">
        <authorList>
            <consortium name="Lawrence Berkeley National Laboratory"/>
            <person name="Steindorff A."/>
            <person name="Hensen N."/>
            <person name="Bonometti L."/>
            <person name="Westerberg I."/>
            <person name="Brannstrom I.O."/>
            <person name="Guillou S."/>
            <person name="Cros-Aarteil S."/>
            <person name="Calhoun S."/>
            <person name="Haridas S."/>
            <person name="Kuo A."/>
            <person name="Mondo S."/>
            <person name="Pangilinan J."/>
            <person name="Riley R."/>
            <person name="Labutti K."/>
            <person name="Andreopoulos B."/>
            <person name="Lipzen A."/>
            <person name="Chen C."/>
            <person name="Yanf M."/>
            <person name="Daum C."/>
            <person name="Ng V."/>
            <person name="Clum A."/>
            <person name="Ohm R."/>
            <person name="Martin F."/>
            <person name="Silar P."/>
            <person name="Natvig D."/>
            <person name="Lalanne C."/>
            <person name="Gautier V."/>
            <person name="Ament-Velasquez S.L."/>
            <person name="Kruys A."/>
            <person name="Hutchinson M.I."/>
            <person name="Powell A.J."/>
            <person name="Barry K."/>
            <person name="Miller A.N."/>
            <person name="Grigoriev I.V."/>
            <person name="Debuchy R."/>
            <person name="Gladieux P."/>
            <person name="Thoren M.H."/>
            <person name="Johannesson H."/>
        </authorList>
    </citation>
    <scope>NUCLEOTIDE SEQUENCE</scope>
    <source>
        <strain evidence="1">CBS 359.72</strain>
    </source>
</reference>
<proteinExistence type="predicted"/>
<protein>
    <submittedName>
        <fullName evidence="1">Uncharacterized protein</fullName>
    </submittedName>
</protein>
<dbReference type="EMBL" id="MU857627">
    <property type="protein sequence ID" value="KAK4249167.1"/>
    <property type="molecule type" value="Genomic_DNA"/>
</dbReference>
<evidence type="ECO:0000313" key="1">
    <source>
        <dbReference type="EMBL" id="KAK4249167.1"/>
    </source>
</evidence>
<comment type="caution">
    <text evidence="1">The sequence shown here is derived from an EMBL/GenBank/DDBJ whole genome shotgun (WGS) entry which is preliminary data.</text>
</comment>
<accession>A0AAN7HKR3</accession>